<name>A0A284REL2_ARMOS</name>
<dbReference type="STRING" id="47428.A0A284REL2"/>
<evidence type="ECO:0000256" key="4">
    <source>
        <dbReference type="SAM" id="MobiDB-lite"/>
    </source>
</evidence>
<dbReference type="Pfam" id="PF00673">
    <property type="entry name" value="Ribosomal_L5_C"/>
    <property type="match status" value="1"/>
</dbReference>
<gene>
    <name evidence="6" type="ORF">ARMOST_10550</name>
</gene>
<evidence type="ECO:0000256" key="3">
    <source>
        <dbReference type="ARBA" id="ARBA00023274"/>
    </source>
</evidence>
<feature type="domain" description="Large ribosomal subunit protein uL5 C-terminal" evidence="5">
    <location>
        <begin position="194"/>
        <end position="302"/>
    </location>
</feature>
<protein>
    <recommendedName>
        <fullName evidence="5">Large ribosomal subunit protein uL5 C-terminal domain-containing protein</fullName>
    </recommendedName>
</protein>
<dbReference type="GO" id="GO:1990904">
    <property type="term" value="C:ribonucleoprotein complex"/>
    <property type="evidence" value="ECO:0007669"/>
    <property type="project" value="UniProtKB-KW"/>
</dbReference>
<dbReference type="EMBL" id="FUEG01000008">
    <property type="protein sequence ID" value="SJL07207.1"/>
    <property type="molecule type" value="Genomic_DNA"/>
</dbReference>
<dbReference type="AlphaFoldDB" id="A0A284REL2"/>
<dbReference type="InterPro" id="IPR031309">
    <property type="entry name" value="Ribosomal_uL5_C"/>
</dbReference>
<dbReference type="Gene3D" id="3.30.1440.10">
    <property type="match status" value="1"/>
</dbReference>
<dbReference type="OrthoDB" id="539541at2759"/>
<evidence type="ECO:0000259" key="5">
    <source>
        <dbReference type="Pfam" id="PF00673"/>
    </source>
</evidence>
<keyword evidence="7" id="KW-1185">Reference proteome</keyword>
<keyword evidence="3" id="KW-0687">Ribonucleoprotein</keyword>
<keyword evidence="2" id="KW-0689">Ribosomal protein</keyword>
<dbReference type="InterPro" id="IPR022803">
    <property type="entry name" value="Ribosomal_uL5_dom_sf"/>
</dbReference>
<evidence type="ECO:0000256" key="2">
    <source>
        <dbReference type="ARBA" id="ARBA00022980"/>
    </source>
</evidence>
<dbReference type="OMA" id="HITIHTT"/>
<accession>A0A284REL2</accession>
<dbReference type="Proteomes" id="UP000219338">
    <property type="component" value="Unassembled WGS sequence"/>
</dbReference>
<dbReference type="SUPFAM" id="SSF55282">
    <property type="entry name" value="RL5-like"/>
    <property type="match status" value="1"/>
</dbReference>
<evidence type="ECO:0000313" key="7">
    <source>
        <dbReference type="Proteomes" id="UP000219338"/>
    </source>
</evidence>
<sequence length="308" mass="34028">MATTAAKPVVEAVTKYTKATSLTRFGLVPTPKKGLPRDKRTRLPIPPTNIITRQFAPSRFEDHYYNTLQDDVMYMTYVHERGPRPPPRQIRLKFDPEDPYSKYRKNPPVGGSHLGRQPPPPSSPENVTKLEGIQIHTMIKQAMMSKSEVLGVMMALRALSGETENGGGGKHTVEGVQIVKGKKQVGGWLRPGIPIGAKVTMKGQNMYDFIGTLVEFVLPRLREFDGLALPVAGSNLNKPSSVSGVVSMGLPPEAMGFFPQIEVNQEAYPRQYGMHIHFITNAQGVGAQDRARALVSGFQIPFVRTIRQ</sequence>
<dbReference type="GO" id="GO:0003735">
    <property type="term" value="F:structural constituent of ribosome"/>
    <property type="evidence" value="ECO:0007669"/>
    <property type="project" value="InterPro"/>
</dbReference>
<organism evidence="6 7">
    <name type="scientific">Armillaria ostoyae</name>
    <name type="common">Armillaria root rot fungus</name>
    <dbReference type="NCBI Taxonomy" id="47428"/>
    <lineage>
        <taxon>Eukaryota</taxon>
        <taxon>Fungi</taxon>
        <taxon>Dikarya</taxon>
        <taxon>Basidiomycota</taxon>
        <taxon>Agaricomycotina</taxon>
        <taxon>Agaricomycetes</taxon>
        <taxon>Agaricomycetidae</taxon>
        <taxon>Agaricales</taxon>
        <taxon>Marasmiineae</taxon>
        <taxon>Physalacriaceae</taxon>
        <taxon>Armillaria</taxon>
    </lineage>
</organism>
<dbReference type="InterPro" id="IPR002132">
    <property type="entry name" value="Ribosomal_uL5"/>
</dbReference>
<evidence type="ECO:0000313" key="6">
    <source>
        <dbReference type="EMBL" id="SJL07207.1"/>
    </source>
</evidence>
<reference evidence="7" key="1">
    <citation type="journal article" date="2017" name="Nat. Ecol. Evol.">
        <title>Genome expansion and lineage-specific genetic innovations in the forest pathogenic fungi Armillaria.</title>
        <authorList>
            <person name="Sipos G."/>
            <person name="Prasanna A.N."/>
            <person name="Walter M.C."/>
            <person name="O'Connor E."/>
            <person name="Balint B."/>
            <person name="Krizsan K."/>
            <person name="Kiss B."/>
            <person name="Hess J."/>
            <person name="Varga T."/>
            <person name="Slot J."/>
            <person name="Riley R."/>
            <person name="Boka B."/>
            <person name="Rigling D."/>
            <person name="Barry K."/>
            <person name="Lee J."/>
            <person name="Mihaltcheva S."/>
            <person name="LaButti K."/>
            <person name="Lipzen A."/>
            <person name="Waldron R."/>
            <person name="Moloney N.M."/>
            <person name="Sperisen C."/>
            <person name="Kredics L."/>
            <person name="Vagvoelgyi C."/>
            <person name="Patrignani A."/>
            <person name="Fitzpatrick D."/>
            <person name="Nagy I."/>
            <person name="Doyle S."/>
            <person name="Anderson J.B."/>
            <person name="Grigoriev I.V."/>
            <person name="Gueldener U."/>
            <person name="Muensterkoetter M."/>
            <person name="Nagy L.G."/>
        </authorList>
    </citation>
    <scope>NUCLEOTIDE SEQUENCE [LARGE SCALE GENOMIC DNA]</scope>
    <source>
        <strain evidence="7">C18/9</strain>
    </source>
</reference>
<feature type="region of interest" description="Disordered" evidence="4">
    <location>
        <begin position="80"/>
        <end position="127"/>
    </location>
</feature>
<dbReference type="GO" id="GO:0006412">
    <property type="term" value="P:translation"/>
    <property type="evidence" value="ECO:0007669"/>
    <property type="project" value="InterPro"/>
</dbReference>
<feature type="compositionally biased region" description="Basic and acidic residues" evidence="4">
    <location>
        <begin position="92"/>
        <end position="101"/>
    </location>
</feature>
<evidence type="ECO:0000256" key="1">
    <source>
        <dbReference type="ARBA" id="ARBA00008553"/>
    </source>
</evidence>
<comment type="similarity">
    <text evidence="1">Belongs to the universal ribosomal protein uL5 family.</text>
</comment>
<proteinExistence type="inferred from homology"/>
<dbReference type="GO" id="GO:0005840">
    <property type="term" value="C:ribosome"/>
    <property type="evidence" value="ECO:0007669"/>
    <property type="project" value="UniProtKB-KW"/>
</dbReference>
<dbReference type="PANTHER" id="PTHR11994">
    <property type="entry name" value="60S RIBOSOMAL PROTEIN L11-RELATED"/>
    <property type="match status" value="1"/>
</dbReference>